<reference evidence="3" key="2">
    <citation type="submission" date="2020-09" db="EMBL/GenBank/DDBJ databases">
        <authorList>
            <person name="Sun Q."/>
            <person name="Zhou Y."/>
        </authorList>
    </citation>
    <scope>NUCLEOTIDE SEQUENCE</scope>
    <source>
        <strain evidence="3">CGMCC 4.7430</strain>
    </source>
</reference>
<evidence type="ECO:0000313" key="3">
    <source>
        <dbReference type="EMBL" id="GGP06663.1"/>
    </source>
</evidence>
<protein>
    <submittedName>
        <fullName evidence="3">Monooxygenase</fullName>
    </submittedName>
</protein>
<dbReference type="PRINTS" id="PR00420">
    <property type="entry name" value="RNGMNOXGNASE"/>
</dbReference>
<name>A0A918A6J3_9ACTN</name>
<proteinExistence type="predicted"/>
<dbReference type="PANTHER" id="PTHR43476:SF3">
    <property type="entry name" value="FAD-BINDING MONOOXYGENASE"/>
    <property type="match status" value="1"/>
</dbReference>
<keyword evidence="1" id="KW-0560">Oxidoreductase</keyword>
<dbReference type="InterPro" id="IPR036188">
    <property type="entry name" value="FAD/NAD-bd_sf"/>
</dbReference>
<dbReference type="GO" id="GO:0008688">
    <property type="term" value="F:3-(3-hydroxyphenyl)propionate hydroxylase activity"/>
    <property type="evidence" value="ECO:0007669"/>
    <property type="project" value="TreeGrafter"/>
</dbReference>
<dbReference type="GO" id="GO:0071949">
    <property type="term" value="F:FAD binding"/>
    <property type="evidence" value="ECO:0007669"/>
    <property type="project" value="InterPro"/>
</dbReference>
<dbReference type="GO" id="GO:0019622">
    <property type="term" value="P:3-(3-hydroxy)phenylpropionate catabolic process"/>
    <property type="evidence" value="ECO:0007669"/>
    <property type="project" value="TreeGrafter"/>
</dbReference>
<reference evidence="3" key="1">
    <citation type="journal article" date="2014" name="Int. J. Syst. Evol. Microbiol.">
        <title>Complete genome sequence of Corynebacterium casei LMG S-19264T (=DSM 44701T), isolated from a smear-ripened cheese.</title>
        <authorList>
            <consortium name="US DOE Joint Genome Institute (JGI-PGF)"/>
            <person name="Walter F."/>
            <person name="Albersmeier A."/>
            <person name="Kalinowski J."/>
            <person name="Ruckert C."/>
        </authorList>
    </citation>
    <scope>NUCLEOTIDE SEQUENCE</scope>
    <source>
        <strain evidence="3">CGMCC 4.7430</strain>
    </source>
</reference>
<evidence type="ECO:0000313" key="4">
    <source>
        <dbReference type="Proteomes" id="UP000660745"/>
    </source>
</evidence>
<dbReference type="SUPFAM" id="SSF51905">
    <property type="entry name" value="FAD/NAD(P)-binding domain"/>
    <property type="match status" value="1"/>
</dbReference>
<dbReference type="Gene3D" id="3.30.9.10">
    <property type="entry name" value="D-Amino Acid Oxidase, subunit A, domain 2"/>
    <property type="match status" value="1"/>
</dbReference>
<evidence type="ECO:0000256" key="1">
    <source>
        <dbReference type="ARBA" id="ARBA00023002"/>
    </source>
</evidence>
<organism evidence="3 4">
    <name type="scientific">Nonomuraea glycinis</name>
    <dbReference type="NCBI Taxonomy" id="2047744"/>
    <lineage>
        <taxon>Bacteria</taxon>
        <taxon>Bacillati</taxon>
        <taxon>Actinomycetota</taxon>
        <taxon>Actinomycetes</taxon>
        <taxon>Streptosporangiales</taxon>
        <taxon>Streptosporangiaceae</taxon>
        <taxon>Nonomuraea</taxon>
    </lineage>
</organism>
<feature type="domain" description="FAD-binding" evidence="2">
    <location>
        <begin position="6"/>
        <end position="332"/>
    </location>
</feature>
<comment type="caution">
    <text evidence="3">The sequence shown here is derived from an EMBL/GenBank/DDBJ whole genome shotgun (WGS) entry which is preliminary data.</text>
</comment>
<dbReference type="EMBL" id="BMNK01000004">
    <property type="protein sequence ID" value="GGP06663.1"/>
    <property type="molecule type" value="Genomic_DNA"/>
</dbReference>
<evidence type="ECO:0000259" key="2">
    <source>
        <dbReference type="Pfam" id="PF01494"/>
    </source>
</evidence>
<dbReference type="InterPro" id="IPR002938">
    <property type="entry name" value="FAD-bd"/>
</dbReference>
<dbReference type="Proteomes" id="UP000660745">
    <property type="component" value="Unassembled WGS sequence"/>
</dbReference>
<sequence>MAVTSCDVAIVGAGLGGCFLALLLGRSGRHVVVVEQGPSVPTAGADFVKRPGMQVLARHGLVSLVERHALKRDIVRYYHDGEPIQECTYPDGFLIRPYRELVEVIYSSCAMQGVEFWFDSQIDHLAMDGDRVEHLSLADGRELRANVVIGADGTRSAVRQALGFDKESTSYPHLLRVATVPLTASVAQLNRLYFNSDGWFSYLYPINHDQARVFVGLPADDDREVFGTAGAPTLLNALSGLVTDNADAYTVLGSASWQAIPIAAMRVAAYHKGNAALLGSAAFACHPMTGMGMSYTLHDAEILAEIICAAEGDQDLLDKMLETGYEPRRRRHGELIDYGDALSGTFHDKPSYLRAFRQDLHVFGDTEPIGEEFVKVMG</sequence>
<dbReference type="Gene3D" id="3.50.50.60">
    <property type="entry name" value="FAD/NAD(P)-binding domain"/>
    <property type="match status" value="2"/>
</dbReference>
<dbReference type="InterPro" id="IPR050631">
    <property type="entry name" value="PheA/TfdB_FAD_monoxygenase"/>
</dbReference>
<accession>A0A918A6J3</accession>
<gene>
    <name evidence="3" type="primary">pqsL</name>
    <name evidence="3" type="ORF">GCM10012278_31270</name>
</gene>
<keyword evidence="4" id="KW-1185">Reference proteome</keyword>
<dbReference type="Pfam" id="PF01494">
    <property type="entry name" value="FAD_binding_3"/>
    <property type="match status" value="1"/>
</dbReference>
<dbReference type="AlphaFoldDB" id="A0A918A6J3"/>
<keyword evidence="3" id="KW-0503">Monooxygenase</keyword>
<dbReference type="PANTHER" id="PTHR43476">
    <property type="entry name" value="3-(3-HYDROXY-PHENYL)PROPIONATE/3-HYDROXYCINNAMIC ACID HYDROXYLASE"/>
    <property type="match status" value="1"/>
</dbReference>
<dbReference type="RefSeq" id="WP_189139289.1">
    <property type="nucleotide sequence ID" value="NZ_BMNK01000004.1"/>
</dbReference>